<dbReference type="InterPro" id="IPR029016">
    <property type="entry name" value="GAF-like_dom_sf"/>
</dbReference>
<gene>
    <name evidence="6" type="ORF">DY262_03255</name>
</gene>
<evidence type="ECO:0000313" key="6">
    <source>
        <dbReference type="EMBL" id="RFP81278.1"/>
    </source>
</evidence>
<protein>
    <submittedName>
        <fullName evidence="6">IclR family transcriptional regulator</fullName>
    </submittedName>
</protein>
<dbReference type="Gene3D" id="3.30.450.40">
    <property type="match status" value="1"/>
</dbReference>
<dbReference type="PROSITE" id="PS51078">
    <property type="entry name" value="ICLR_ED"/>
    <property type="match status" value="1"/>
</dbReference>
<feature type="domain" description="HTH iclR-type" evidence="4">
    <location>
        <begin position="14"/>
        <end position="77"/>
    </location>
</feature>
<dbReference type="GO" id="GO:0003700">
    <property type="term" value="F:DNA-binding transcription factor activity"/>
    <property type="evidence" value="ECO:0007669"/>
    <property type="project" value="TreeGrafter"/>
</dbReference>
<dbReference type="Pfam" id="PF09339">
    <property type="entry name" value="HTH_IclR"/>
    <property type="match status" value="1"/>
</dbReference>
<keyword evidence="2" id="KW-0238">DNA-binding</keyword>
<dbReference type="PANTHER" id="PTHR30136:SF39">
    <property type="entry name" value="TRANSCRIPTIONAL REGULATORY PROTEIN"/>
    <property type="match status" value="1"/>
</dbReference>
<dbReference type="Proteomes" id="UP000261931">
    <property type="component" value="Unassembled WGS sequence"/>
</dbReference>
<dbReference type="SMART" id="SM00346">
    <property type="entry name" value="HTH_ICLR"/>
    <property type="match status" value="1"/>
</dbReference>
<comment type="caution">
    <text evidence="6">The sequence shown here is derived from an EMBL/GenBank/DDBJ whole genome shotgun (WGS) entry which is preliminary data.</text>
</comment>
<organism evidence="6 7">
    <name type="scientific">Hydrogenophaga borbori</name>
    <dbReference type="NCBI Taxonomy" id="2294117"/>
    <lineage>
        <taxon>Bacteria</taxon>
        <taxon>Pseudomonadati</taxon>
        <taxon>Pseudomonadota</taxon>
        <taxon>Betaproteobacteria</taxon>
        <taxon>Burkholderiales</taxon>
        <taxon>Comamonadaceae</taxon>
        <taxon>Hydrogenophaga</taxon>
    </lineage>
</organism>
<dbReference type="InterPro" id="IPR005471">
    <property type="entry name" value="Tscrpt_reg_IclR_N"/>
</dbReference>
<evidence type="ECO:0000259" key="4">
    <source>
        <dbReference type="PROSITE" id="PS51077"/>
    </source>
</evidence>
<dbReference type="SUPFAM" id="SSF46785">
    <property type="entry name" value="Winged helix' DNA-binding domain"/>
    <property type="match status" value="1"/>
</dbReference>
<dbReference type="GO" id="GO:0003677">
    <property type="term" value="F:DNA binding"/>
    <property type="evidence" value="ECO:0007669"/>
    <property type="project" value="UniProtKB-KW"/>
</dbReference>
<keyword evidence="7" id="KW-1185">Reference proteome</keyword>
<keyword evidence="3" id="KW-0804">Transcription</keyword>
<dbReference type="InterPro" id="IPR036390">
    <property type="entry name" value="WH_DNA-bd_sf"/>
</dbReference>
<dbReference type="InterPro" id="IPR036388">
    <property type="entry name" value="WH-like_DNA-bd_sf"/>
</dbReference>
<dbReference type="GO" id="GO:0045892">
    <property type="term" value="P:negative regulation of DNA-templated transcription"/>
    <property type="evidence" value="ECO:0007669"/>
    <property type="project" value="TreeGrafter"/>
</dbReference>
<name>A0A372ENN7_9BURK</name>
<dbReference type="EMBL" id="QVLS01000002">
    <property type="protein sequence ID" value="RFP81278.1"/>
    <property type="molecule type" value="Genomic_DNA"/>
</dbReference>
<dbReference type="Pfam" id="PF01614">
    <property type="entry name" value="IclR_C"/>
    <property type="match status" value="1"/>
</dbReference>
<reference evidence="6 7" key="1">
    <citation type="submission" date="2018-08" db="EMBL/GenBank/DDBJ databases">
        <title>Hydrogenophaga sp. LA-38 isolated from sludge.</title>
        <authorList>
            <person name="Im W.-T."/>
        </authorList>
    </citation>
    <scope>NUCLEOTIDE SEQUENCE [LARGE SCALE GENOMIC DNA]</scope>
    <source>
        <strain evidence="6 7">LA-38</strain>
    </source>
</reference>
<dbReference type="RefSeq" id="WP_116957988.1">
    <property type="nucleotide sequence ID" value="NZ_QVLS01000002.1"/>
</dbReference>
<sequence length="271" mass="29006">MNTPEPPAGETAGAQTLRRGLGILKLLARHQPEGLRIGEIGRRLGLSKATAVRLTHTLADERFVVHDPATRCYRLGPESFVVGLAAEPSYSLQRLATASLRALALETGDWVFFSVVQGLEAICLSRETGHGPIPSDALRLGDRHPLGVGAGGLAILAALPDDEVEHALSVNGPYIDEHFPKSPVAVIRHLVAETRERGYAVIPGIVVPGYWALGVSLQQRDGRPVGAIVLVASESRLHPTRRAALGERMLNIGRDLMSRAAQGEGEAAPYR</sequence>
<evidence type="ECO:0000313" key="7">
    <source>
        <dbReference type="Proteomes" id="UP000261931"/>
    </source>
</evidence>
<feature type="domain" description="IclR-ED" evidence="5">
    <location>
        <begin position="78"/>
        <end position="270"/>
    </location>
</feature>
<evidence type="ECO:0000259" key="5">
    <source>
        <dbReference type="PROSITE" id="PS51078"/>
    </source>
</evidence>
<dbReference type="InterPro" id="IPR050707">
    <property type="entry name" value="HTH_MetabolicPath_Reg"/>
</dbReference>
<dbReference type="Gene3D" id="1.10.10.10">
    <property type="entry name" value="Winged helix-like DNA-binding domain superfamily/Winged helix DNA-binding domain"/>
    <property type="match status" value="1"/>
</dbReference>
<dbReference type="PANTHER" id="PTHR30136">
    <property type="entry name" value="HELIX-TURN-HELIX TRANSCRIPTIONAL REGULATOR, ICLR FAMILY"/>
    <property type="match status" value="1"/>
</dbReference>
<dbReference type="InterPro" id="IPR014757">
    <property type="entry name" value="Tscrpt_reg_IclR_C"/>
</dbReference>
<dbReference type="AlphaFoldDB" id="A0A372ENN7"/>
<keyword evidence="1" id="KW-0805">Transcription regulation</keyword>
<proteinExistence type="predicted"/>
<dbReference type="PROSITE" id="PS51077">
    <property type="entry name" value="HTH_ICLR"/>
    <property type="match status" value="1"/>
</dbReference>
<dbReference type="SUPFAM" id="SSF55781">
    <property type="entry name" value="GAF domain-like"/>
    <property type="match status" value="1"/>
</dbReference>
<evidence type="ECO:0000256" key="2">
    <source>
        <dbReference type="ARBA" id="ARBA00023125"/>
    </source>
</evidence>
<accession>A0A372ENN7</accession>
<evidence type="ECO:0000256" key="3">
    <source>
        <dbReference type="ARBA" id="ARBA00023163"/>
    </source>
</evidence>
<evidence type="ECO:0000256" key="1">
    <source>
        <dbReference type="ARBA" id="ARBA00023015"/>
    </source>
</evidence>